<accession>A0A369KDN3</accession>
<comment type="caution">
    <text evidence="1">The sequence shown here is derived from an EMBL/GenBank/DDBJ whole genome shotgun (WGS) entry which is preliminary data.</text>
</comment>
<proteinExistence type="predicted"/>
<sequence>MSTAQGIGDPIRRGFFQLLKAINGLLGIENELKRRISQEDISNLWDSNDQGLDEAFTCVQRRACTDRQEDVCTKNITAQSFDKRITHLNYLDFSGLLSSLTLRKRGESHVPTACNAERVTMRIPEKWSRSKDEEIVP</sequence>
<keyword evidence="2" id="KW-1185">Reference proteome</keyword>
<organism evidence="1 2">
    <name type="scientific">Candidatus Similichlamydia laticola</name>
    <dbReference type="NCBI Taxonomy" id="2170265"/>
    <lineage>
        <taxon>Bacteria</taxon>
        <taxon>Pseudomonadati</taxon>
        <taxon>Chlamydiota</taxon>
        <taxon>Chlamydiia</taxon>
        <taxon>Parachlamydiales</taxon>
        <taxon>Candidatus Parilichlamydiaceae</taxon>
        <taxon>Candidatus Similichlamydia</taxon>
    </lineage>
</organism>
<protein>
    <submittedName>
        <fullName evidence="1">Uncharacterized protein</fullName>
    </submittedName>
</protein>
<dbReference type="AlphaFoldDB" id="A0A369KDN3"/>
<reference evidence="1 2" key="1">
    <citation type="submission" date="2018-07" db="EMBL/GenBank/DDBJ databases">
        <title>Comparative genomics of the Candidatus Parilichlamydiaceae reveals evidence of convergent evolution and genome reduction in the phylum Chlamydiae.</title>
        <authorList>
            <person name="Taylor-Brown A."/>
            <person name="Polkinghorne A."/>
        </authorList>
    </citation>
    <scope>NUCLEOTIDE SEQUENCE [LARGE SCALE GENOMIC DNA]</scope>
    <source>
        <strain evidence="1 2">Hat2</strain>
    </source>
</reference>
<evidence type="ECO:0000313" key="1">
    <source>
        <dbReference type="EMBL" id="RDB31712.1"/>
    </source>
</evidence>
<gene>
    <name evidence="1" type="ORF">HAT2_00221</name>
</gene>
<dbReference type="Proteomes" id="UP000253816">
    <property type="component" value="Unassembled WGS sequence"/>
</dbReference>
<name>A0A369KDN3_9BACT</name>
<evidence type="ECO:0000313" key="2">
    <source>
        <dbReference type="Proteomes" id="UP000253816"/>
    </source>
</evidence>
<dbReference type="EMBL" id="QQBG01000009">
    <property type="protein sequence ID" value="RDB31712.1"/>
    <property type="molecule type" value="Genomic_DNA"/>
</dbReference>